<organism evidence="1 2">
    <name type="scientific">Pseudomonas putida</name>
    <name type="common">Arthrobacter siderocapsulatus</name>
    <dbReference type="NCBI Taxonomy" id="303"/>
    <lineage>
        <taxon>Bacteria</taxon>
        <taxon>Pseudomonadati</taxon>
        <taxon>Pseudomonadota</taxon>
        <taxon>Gammaproteobacteria</taxon>
        <taxon>Pseudomonadales</taxon>
        <taxon>Pseudomonadaceae</taxon>
        <taxon>Pseudomonas</taxon>
    </lineage>
</organism>
<dbReference type="EMBL" id="LUCV01000040">
    <property type="protein sequence ID" value="OAI86145.1"/>
    <property type="molecule type" value="Genomic_DNA"/>
</dbReference>
<dbReference type="RefSeq" id="WP_064304014.1">
    <property type="nucleotide sequence ID" value="NZ_LUCV01000040.1"/>
</dbReference>
<reference evidence="1 2" key="1">
    <citation type="submission" date="2016-03" db="EMBL/GenBank/DDBJ databases">
        <title>Draft Genome Assembly of Pseudomonas putida strain CBF10-2.</title>
        <authorList>
            <person name="Iyer R.S."/>
            <person name="Damania A."/>
        </authorList>
    </citation>
    <scope>NUCLEOTIDE SEQUENCE [LARGE SCALE GENOMIC DNA]</scope>
    <source>
        <strain evidence="1 2">CBF10-2</strain>
    </source>
</reference>
<dbReference type="AlphaFoldDB" id="A0A177SDG1"/>
<dbReference type="Proteomes" id="UP000077752">
    <property type="component" value="Unassembled WGS sequence"/>
</dbReference>
<protein>
    <submittedName>
        <fullName evidence="1">Uncharacterized protein</fullName>
    </submittedName>
</protein>
<gene>
    <name evidence="1" type="ORF">AYO28_00170</name>
</gene>
<proteinExistence type="predicted"/>
<accession>A0A177SDG1</accession>
<comment type="caution">
    <text evidence="1">The sequence shown here is derived from an EMBL/GenBank/DDBJ whole genome shotgun (WGS) entry which is preliminary data.</text>
</comment>
<evidence type="ECO:0000313" key="2">
    <source>
        <dbReference type="Proteomes" id="UP000077752"/>
    </source>
</evidence>
<sequence>MELTRISPRTIKPALALLLGLWAGNSLATGLAEGLLQCQPSFFKNLHAQRGELARQVKLSEDDKAGVAWISVADRTSPEGALLTFAHPVDDNGLPLTAWYDRAFDLGAQGTYYFWGFETVASREEVMAKLPQAQWEEAGEYFISRPQIKPRGSDAWQDNPSAASGIAPAAGSAEKLLMLSTEDGKTRLLCSLQGSIDTALLQRERPDALPGAGQ</sequence>
<name>A0A177SDG1_PSEPU</name>
<evidence type="ECO:0000313" key="1">
    <source>
        <dbReference type="EMBL" id="OAI86145.1"/>
    </source>
</evidence>